<dbReference type="PRINTS" id="PR01091">
    <property type="entry name" value="OREXINPP"/>
</dbReference>
<keyword evidence="8" id="KW-0873">Pyrrolidone carboxylic acid</keyword>
<comment type="subcellular location">
    <subcellularLocation>
        <location evidence="2">Cytoplasmic vesicle</location>
    </subcellularLocation>
    <subcellularLocation>
        <location evidence="1">Rough endoplasmic reticulum</location>
    </subcellularLocation>
    <subcellularLocation>
        <location evidence="11">Synapse</location>
    </subcellularLocation>
</comment>
<dbReference type="GO" id="GO:0046928">
    <property type="term" value="P:regulation of neurotransmitter secretion"/>
    <property type="evidence" value="ECO:0007669"/>
    <property type="project" value="TreeGrafter"/>
</dbReference>
<organism evidence="20 21">
    <name type="scientific">Ursus maritimus</name>
    <name type="common">Polar bear</name>
    <name type="synonym">Thalarctos maritimus</name>
    <dbReference type="NCBI Taxonomy" id="29073"/>
    <lineage>
        <taxon>Eukaryota</taxon>
        <taxon>Metazoa</taxon>
        <taxon>Chordata</taxon>
        <taxon>Craniata</taxon>
        <taxon>Vertebrata</taxon>
        <taxon>Euteleostomi</taxon>
        <taxon>Mammalia</taxon>
        <taxon>Eutheria</taxon>
        <taxon>Laurasiatheria</taxon>
        <taxon>Carnivora</taxon>
        <taxon>Caniformia</taxon>
        <taxon>Ursidae</taxon>
        <taxon>Ursus</taxon>
    </lineage>
</organism>
<dbReference type="GO" id="GO:0042755">
    <property type="term" value="P:eating behavior"/>
    <property type="evidence" value="ECO:0007669"/>
    <property type="project" value="TreeGrafter"/>
</dbReference>
<sequence length="211" mass="22308">MNPPPTKKLFNTRSQGRKLCPRDGRKQVGRDRAQVPLQGSRQTRQLGTYQSLTCTCLSREGLYRASVSLRDKLLVQTDSRTLFSGGVVPWAAVTLLLLLLLPPALLSPGAAAQPLPDCCRQKTCSCRLYELLHGAGNHAAGILTLGKRRPGPPGLQGRLQRLLQASGNHAAGILTMGRRAGAEPAPRPCPGRRCPAAAAAPSAAPGGRSGV</sequence>
<dbReference type="PANTHER" id="PTHR15173:SF2">
    <property type="entry name" value="HYPOCRETIN NEUROPEPTIDE PRECURSOR"/>
    <property type="match status" value="1"/>
</dbReference>
<feature type="region of interest" description="Disordered" evidence="19">
    <location>
        <begin position="180"/>
        <end position="211"/>
    </location>
</feature>
<dbReference type="InterPro" id="IPR001704">
    <property type="entry name" value="Orexin"/>
</dbReference>
<dbReference type="AlphaFoldDB" id="A0A8M1GQ17"/>
<evidence type="ECO:0000256" key="8">
    <source>
        <dbReference type="ARBA" id="ARBA00023283"/>
    </source>
</evidence>
<dbReference type="CTD" id="3060"/>
<feature type="compositionally biased region" description="Low complexity" evidence="19">
    <location>
        <begin position="191"/>
        <end position="211"/>
    </location>
</feature>
<evidence type="ECO:0000256" key="18">
    <source>
        <dbReference type="ARBA" id="ARBA00046224"/>
    </source>
</evidence>
<comment type="function">
    <text evidence="17">Binds to orexin receptors HCRTR1/OX1R and HCRTR2/OX2R with a high affinity. Stimulates food intake. Modulates pituitary luteinizing hormone secretion in an ovarian steroid-dependent manner.</text>
</comment>
<evidence type="ECO:0000256" key="12">
    <source>
        <dbReference type="ARBA" id="ARBA00034336"/>
    </source>
</evidence>
<evidence type="ECO:0000313" key="21">
    <source>
        <dbReference type="RefSeq" id="XP_040497155.1"/>
    </source>
</evidence>
<dbReference type="GO" id="GO:0005184">
    <property type="term" value="F:neuropeptide hormone activity"/>
    <property type="evidence" value="ECO:0007669"/>
    <property type="project" value="TreeGrafter"/>
</dbReference>
<dbReference type="GO" id="GO:0051971">
    <property type="term" value="P:positive regulation of transmission of nerve impulse"/>
    <property type="evidence" value="ECO:0007669"/>
    <property type="project" value="TreeGrafter"/>
</dbReference>
<comment type="similarity">
    <text evidence="3">Belongs to the orexin family.</text>
</comment>
<reference evidence="21" key="1">
    <citation type="submission" date="2025-08" db="UniProtKB">
        <authorList>
            <consortium name="RefSeq"/>
        </authorList>
    </citation>
    <scope>IDENTIFICATION</scope>
    <source>
        <tissue evidence="21">Whole blood</tissue>
    </source>
</reference>
<dbReference type="GO" id="GO:0045202">
    <property type="term" value="C:synapse"/>
    <property type="evidence" value="ECO:0007669"/>
    <property type="project" value="UniProtKB-SubCell"/>
</dbReference>
<feature type="region of interest" description="Disordered" evidence="19">
    <location>
        <begin position="11"/>
        <end position="33"/>
    </location>
</feature>
<evidence type="ECO:0000313" key="20">
    <source>
        <dbReference type="Proteomes" id="UP000261680"/>
    </source>
</evidence>
<evidence type="ECO:0000256" key="3">
    <source>
        <dbReference type="ARBA" id="ARBA00009198"/>
    </source>
</evidence>
<dbReference type="GO" id="GO:0031772">
    <property type="term" value="F:type 2 orexin receptor binding"/>
    <property type="evidence" value="ECO:0007669"/>
    <property type="project" value="TreeGrafter"/>
</dbReference>
<evidence type="ECO:0000256" key="6">
    <source>
        <dbReference type="ARBA" id="ARBA00023018"/>
    </source>
</evidence>
<evidence type="ECO:0000256" key="19">
    <source>
        <dbReference type="SAM" id="MobiDB-lite"/>
    </source>
</evidence>
<dbReference type="PANTHER" id="PTHR15173">
    <property type="entry name" value="OREXIN"/>
    <property type="match status" value="1"/>
</dbReference>
<keyword evidence="6" id="KW-0770">Synapse</keyword>
<dbReference type="GO" id="GO:0048471">
    <property type="term" value="C:perinuclear region of cytoplasm"/>
    <property type="evidence" value="ECO:0007669"/>
    <property type="project" value="TreeGrafter"/>
</dbReference>
<dbReference type="GeneID" id="121105068"/>
<dbReference type="RefSeq" id="XP_040497155.1">
    <property type="nucleotide sequence ID" value="XM_040641221.1"/>
</dbReference>
<evidence type="ECO:0000256" key="2">
    <source>
        <dbReference type="ARBA" id="ARBA00004541"/>
    </source>
</evidence>
<evidence type="ECO:0000256" key="15">
    <source>
        <dbReference type="ARBA" id="ARBA00034367"/>
    </source>
</evidence>
<keyword evidence="9" id="KW-0527">Neuropeptide</keyword>
<evidence type="ECO:0000256" key="14">
    <source>
        <dbReference type="ARBA" id="ARBA00034354"/>
    </source>
</evidence>
<dbReference type="Pfam" id="PF02072">
    <property type="entry name" value="Orexin"/>
    <property type="match status" value="1"/>
</dbReference>
<gene>
    <name evidence="21" type="primary">HCRT</name>
</gene>
<evidence type="ECO:0000256" key="9">
    <source>
        <dbReference type="ARBA" id="ARBA00023320"/>
    </source>
</evidence>
<evidence type="ECO:0000256" key="16">
    <source>
        <dbReference type="ARBA" id="ARBA00034371"/>
    </source>
</evidence>
<name>A0A8M1GQ17_URSMA</name>
<keyword evidence="10" id="KW-0968">Cytoplasmic vesicle</keyword>
<dbReference type="GO" id="GO:0007218">
    <property type="term" value="P:neuropeptide signaling pathway"/>
    <property type="evidence" value="ECO:0007669"/>
    <property type="project" value="UniProtKB-KW"/>
</dbReference>
<feature type="compositionally biased region" description="Basic and acidic residues" evidence="19">
    <location>
        <begin position="20"/>
        <end position="33"/>
    </location>
</feature>
<keyword evidence="5" id="KW-0256">Endoplasmic reticulum</keyword>
<dbReference type="GO" id="GO:0030431">
    <property type="term" value="P:sleep"/>
    <property type="evidence" value="ECO:0007669"/>
    <property type="project" value="TreeGrafter"/>
</dbReference>
<dbReference type="GO" id="GO:0031410">
    <property type="term" value="C:cytoplasmic vesicle"/>
    <property type="evidence" value="ECO:0007669"/>
    <property type="project" value="UniProtKB-SubCell"/>
</dbReference>
<keyword evidence="4" id="KW-0027">Amidation</keyword>
<dbReference type="Proteomes" id="UP000261680">
    <property type="component" value="Unplaced"/>
</dbReference>
<evidence type="ECO:0000256" key="13">
    <source>
        <dbReference type="ARBA" id="ARBA00034351"/>
    </source>
</evidence>
<dbReference type="GO" id="GO:0005791">
    <property type="term" value="C:rough endoplasmic reticulum"/>
    <property type="evidence" value="ECO:0007669"/>
    <property type="project" value="UniProtKB-SubCell"/>
</dbReference>
<keyword evidence="20" id="KW-1185">Reference proteome</keyword>
<evidence type="ECO:0000256" key="10">
    <source>
        <dbReference type="ARBA" id="ARBA00023329"/>
    </source>
</evidence>
<dbReference type="OrthoDB" id="9379045at2759"/>
<evidence type="ECO:0000256" key="5">
    <source>
        <dbReference type="ARBA" id="ARBA00022824"/>
    </source>
</evidence>
<dbReference type="GO" id="GO:0031771">
    <property type="term" value="F:type 1 orexin receptor binding"/>
    <property type="evidence" value="ECO:0007669"/>
    <property type="project" value="TreeGrafter"/>
</dbReference>
<dbReference type="GO" id="GO:0042594">
    <property type="term" value="P:response to starvation"/>
    <property type="evidence" value="ECO:0007669"/>
    <property type="project" value="TreeGrafter"/>
</dbReference>
<comment type="function">
    <text evidence="18">Binds to orexin receptor HCRTR2/OX2R only. Stimulates food intake. Modulates pituitary luteinizing hormone secretion in an ovarian steroid-dependent manner.</text>
</comment>
<dbReference type="GO" id="GO:0001659">
    <property type="term" value="P:temperature homeostasis"/>
    <property type="evidence" value="ECO:0007669"/>
    <property type="project" value="TreeGrafter"/>
</dbReference>
<keyword evidence="7" id="KW-1015">Disulfide bond</keyword>
<evidence type="ECO:0000256" key="4">
    <source>
        <dbReference type="ARBA" id="ARBA00022815"/>
    </source>
</evidence>
<evidence type="ECO:0000256" key="17">
    <source>
        <dbReference type="ARBA" id="ARBA00045659"/>
    </source>
</evidence>
<dbReference type="KEGG" id="umr:121105068"/>
<proteinExistence type="inferred from homology"/>
<evidence type="ECO:0000256" key="1">
    <source>
        <dbReference type="ARBA" id="ARBA00004427"/>
    </source>
</evidence>
<accession>A0A8M1GQ17</accession>
<protein>
    <recommendedName>
        <fullName evidence="12">Hypocretin neuropeptide precursor</fullName>
    </recommendedName>
    <alternativeName>
        <fullName evidence="16">Hypocretin</fullName>
    </alternativeName>
    <alternativeName>
        <fullName evidence="13">Orexin precursor</fullName>
    </alternativeName>
    <alternativeName>
        <fullName evidence="15">Prepro-orexin</fullName>
    </alternativeName>
    <alternativeName>
        <fullName evidence="14">Preprohypocretin</fullName>
    </alternativeName>
</protein>
<evidence type="ECO:0000256" key="11">
    <source>
        <dbReference type="ARBA" id="ARBA00034103"/>
    </source>
</evidence>
<evidence type="ECO:0000256" key="7">
    <source>
        <dbReference type="ARBA" id="ARBA00023157"/>
    </source>
</evidence>